<feature type="signal peptide" evidence="1">
    <location>
        <begin position="1"/>
        <end position="23"/>
    </location>
</feature>
<name>A0AAD4UUR5_PRUDU</name>
<dbReference type="EMBL" id="JAJFAZ020000008">
    <property type="protein sequence ID" value="KAI5312476.1"/>
    <property type="molecule type" value="Genomic_DNA"/>
</dbReference>
<evidence type="ECO:0000256" key="1">
    <source>
        <dbReference type="SAM" id="SignalP"/>
    </source>
</evidence>
<organism evidence="2 3">
    <name type="scientific">Prunus dulcis</name>
    <name type="common">Almond</name>
    <name type="synonym">Amygdalus dulcis</name>
    <dbReference type="NCBI Taxonomy" id="3755"/>
    <lineage>
        <taxon>Eukaryota</taxon>
        <taxon>Viridiplantae</taxon>
        <taxon>Streptophyta</taxon>
        <taxon>Embryophyta</taxon>
        <taxon>Tracheophyta</taxon>
        <taxon>Spermatophyta</taxon>
        <taxon>Magnoliopsida</taxon>
        <taxon>eudicotyledons</taxon>
        <taxon>Gunneridae</taxon>
        <taxon>Pentapetalae</taxon>
        <taxon>rosids</taxon>
        <taxon>fabids</taxon>
        <taxon>Rosales</taxon>
        <taxon>Rosaceae</taxon>
        <taxon>Amygdaloideae</taxon>
        <taxon>Amygdaleae</taxon>
        <taxon>Prunus</taxon>
    </lineage>
</organism>
<keyword evidence="3" id="KW-1185">Reference proteome</keyword>
<sequence>MVSTRVVSLVRILLVQCWRSVLICLFEWGAERCPKASLVPNDDRVPKEPSCQNGGGVPKASLALNDDGVPKASLVSKQWRGTEGIVRVEWWWGAEGISCARTTKACITSLGPYTFILPKGAE</sequence>
<dbReference type="AlphaFoldDB" id="A0AAD4UUR5"/>
<keyword evidence="1" id="KW-0732">Signal</keyword>
<evidence type="ECO:0000313" key="2">
    <source>
        <dbReference type="EMBL" id="KAI5312476.1"/>
    </source>
</evidence>
<proteinExistence type="predicted"/>
<evidence type="ECO:0000313" key="3">
    <source>
        <dbReference type="Proteomes" id="UP001054821"/>
    </source>
</evidence>
<evidence type="ECO:0008006" key="4">
    <source>
        <dbReference type="Google" id="ProtNLM"/>
    </source>
</evidence>
<dbReference type="Proteomes" id="UP001054821">
    <property type="component" value="Chromosome 8"/>
</dbReference>
<accession>A0AAD4UUR5</accession>
<feature type="chain" id="PRO_5041949566" description="Secreted protein" evidence="1">
    <location>
        <begin position="24"/>
        <end position="122"/>
    </location>
</feature>
<comment type="caution">
    <text evidence="2">The sequence shown here is derived from an EMBL/GenBank/DDBJ whole genome shotgun (WGS) entry which is preliminary data.</text>
</comment>
<reference evidence="2 3" key="1">
    <citation type="journal article" date="2022" name="G3 (Bethesda)">
        <title>Whole-genome sequence and methylome profiling of the almond [Prunus dulcis (Mill.) D.A. Webb] cultivar 'Nonpareil'.</title>
        <authorList>
            <person name="D'Amico-Willman K.M."/>
            <person name="Ouma W.Z."/>
            <person name="Meulia T."/>
            <person name="Sideli G.M."/>
            <person name="Gradziel T.M."/>
            <person name="Fresnedo-Ramirez J."/>
        </authorList>
    </citation>
    <scope>NUCLEOTIDE SEQUENCE [LARGE SCALE GENOMIC DNA]</scope>
    <source>
        <strain evidence="2">Clone GOH B32 T37-40</strain>
    </source>
</reference>
<protein>
    <recommendedName>
        <fullName evidence="4">Secreted protein</fullName>
    </recommendedName>
</protein>
<gene>
    <name evidence="2" type="ORF">L3X38_041649</name>
</gene>